<sequence length="123" mass="13398">VSNDISDEGDDGNDDNDGDDDDANDDDKQEGDDTNDDDEETDRNKDADVIDVDQGEANQQNASQQFGFQQEEEDAHVSLTYVLETQKTGCPTQSSSISSDFTSKLLNLDNPSPTDTMIASLID</sequence>
<evidence type="ECO:0000313" key="2">
    <source>
        <dbReference type="EMBL" id="GFD29566.1"/>
    </source>
</evidence>
<organism evidence="2">
    <name type="scientific">Tanacetum cinerariifolium</name>
    <name type="common">Dalmatian daisy</name>
    <name type="synonym">Chrysanthemum cinerariifolium</name>
    <dbReference type="NCBI Taxonomy" id="118510"/>
    <lineage>
        <taxon>Eukaryota</taxon>
        <taxon>Viridiplantae</taxon>
        <taxon>Streptophyta</taxon>
        <taxon>Embryophyta</taxon>
        <taxon>Tracheophyta</taxon>
        <taxon>Spermatophyta</taxon>
        <taxon>Magnoliopsida</taxon>
        <taxon>eudicotyledons</taxon>
        <taxon>Gunneridae</taxon>
        <taxon>Pentapetalae</taxon>
        <taxon>asterids</taxon>
        <taxon>campanulids</taxon>
        <taxon>Asterales</taxon>
        <taxon>Asteraceae</taxon>
        <taxon>Asteroideae</taxon>
        <taxon>Anthemideae</taxon>
        <taxon>Anthemidinae</taxon>
        <taxon>Tanacetum</taxon>
    </lineage>
</organism>
<proteinExistence type="predicted"/>
<protein>
    <submittedName>
        <fullName evidence="2">Uncharacterized protein</fullName>
    </submittedName>
</protein>
<dbReference type="AlphaFoldDB" id="A0A699V8C5"/>
<feature type="non-terminal residue" evidence="2">
    <location>
        <position position="1"/>
    </location>
</feature>
<evidence type="ECO:0000256" key="1">
    <source>
        <dbReference type="SAM" id="MobiDB-lite"/>
    </source>
</evidence>
<feature type="region of interest" description="Disordered" evidence="1">
    <location>
        <begin position="1"/>
        <end position="72"/>
    </location>
</feature>
<feature type="compositionally biased region" description="Acidic residues" evidence="1">
    <location>
        <begin position="1"/>
        <end position="41"/>
    </location>
</feature>
<dbReference type="EMBL" id="BKCJ011396040">
    <property type="protein sequence ID" value="GFD29566.1"/>
    <property type="molecule type" value="Genomic_DNA"/>
</dbReference>
<gene>
    <name evidence="2" type="ORF">Tci_901535</name>
</gene>
<feature type="non-terminal residue" evidence="2">
    <location>
        <position position="123"/>
    </location>
</feature>
<comment type="caution">
    <text evidence="2">The sequence shown here is derived from an EMBL/GenBank/DDBJ whole genome shotgun (WGS) entry which is preliminary data.</text>
</comment>
<reference evidence="2" key="1">
    <citation type="journal article" date="2019" name="Sci. Rep.">
        <title>Draft genome of Tanacetum cinerariifolium, the natural source of mosquito coil.</title>
        <authorList>
            <person name="Yamashiro T."/>
            <person name="Shiraishi A."/>
            <person name="Satake H."/>
            <person name="Nakayama K."/>
        </authorList>
    </citation>
    <scope>NUCLEOTIDE SEQUENCE</scope>
</reference>
<feature type="compositionally biased region" description="Low complexity" evidence="1">
    <location>
        <begin position="57"/>
        <end position="69"/>
    </location>
</feature>
<accession>A0A699V8C5</accession>
<name>A0A699V8C5_TANCI</name>